<dbReference type="FunCoup" id="F2UBB7">
    <property type="interactions" value="1042"/>
</dbReference>
<feature type="chain" id="PRO_5003288549" description="BIG2 domain-containing protein" evidence="11">
    <location>
        <begin position="25"/>
        <end position="1854"/>
    </location>
</feature>
<dbReference type="Proteomes" id="UP000007799">
    <property type="component" value="Unassembled WGS sequence"/>
</dbReference>
<dbReference type="GO" id="GO:0005643">
    <property type="term" value="C:nuclear pore"/>
    <property type="evidence" value="ECO:0007669"/>
    <property type="project" value="TreeGrafter"/>
</dbReference>
<evidence type="ECO:0000256" key="4">
    <source>
        <dbReference type="ARBA" id="ARBA00022729"/>
    </source>
</evidence>
<evidence type="ECO:0000256" key="8">
    <source>
        <dbReference type="ARBA" id="ARBA00023242"/>
    </source>
</evidence>
<dbReference type="OrthoDB" id="361283at2759"/>
<dbReference type="Pfam" id="PF02368">
    <property type="entry name" value="Big_2"/>
    <property type="match status" value="1"/>
</dbReference>
<dbReference type="InterPro" id="IPR055099">
    <property type="entry name" value="Ig_NUP210_7th"/>
</dbReference>
<feature type="domain" description="BIG2" evidence="12">
    <location>
        <begin position="1022"/>
        <end position="1098"/>
    </location>
</feature>
<dbReference type="PANTHER" id="PTHR23019:SF0">
    <property type="entry name" value="NUCLEAR PORE MEMBRANE GLYCOPROTEIN 210"/>
    <property type="match status" value="1"/>
</dbReference>
<keyword evidence="3 10" id="KW-0812">Transmembrane</keyword>
<dbReference type="KEGG" id="sre:PTSG_05477"/>
<evidence type="ECO:0000256" key="11">
    <source>
        <dbReference type="SAM" id="SignalP"/>
    </source>
</evidence>
<feature type="domain" description="BIG2" evidence="12">
    <location>
        <begin position="436"/>
        <end position="513"/>
    </location>
</feature>
<dbReference type="InterPro" id="IPR055096">
    <property type="entry name" value="Ig_NUP210_1st"/>
</dbReference>
<feature type="region of interest" description="Disordered" evidence="9">
    <location>
        <begin position="1801"/>
        <end position="1854"/>
    </location>
</feature>
<feature type="signal peptide" evidence="11">
    <location>
        <begin position="1"/>
        <end position="24"/>
    </location>
</feature>
<organism evidence="14">
    <name type="scientific">Salpingoeca rosetta (strain ATCC 50818 / BSB-021)</name>
    <dbReference type="NCBI Taxonomy" id="946362"/>
    <lineage>
        <taxon>Eukaryota</taxon>
        <taxon>Choanoflagellata</taxon>
        <taxon>Craspedida</taxon>
        <taxon>Salpingoecidae</taxon>
        <taxon>Salpingoeca</taxon>
    </lineage>
</organism>
<dbReference type="Pfam" id="PF22962">
    <property type="entry name" value="Ig_NUP210_7th"/>
    <property type="match status" value="1"/>
</dbReference>
<comment type="similarity">
    <text evidence="2">Belongs to the NUP210 family.</text>
</comment>
<dbReference type="GeneID" id="16073923"/>
<dbReference type="SMART" id="SM00635">
    <property type="entry name" value="BID_2"/>
    <property type="match status" value="3"/>
</dbReference>
<dbReference type="InterPro" id="IPR045197">
    <property type="entry name" value="NUP210-like"/>
</dbReference>
<dbReference type="Gene3D" id="2.60.40.1080">
    <property type="match status" value="1"/>
</dbReference>
<comment type="subcellular location">
    <subcellularLocation>
        <location evidence="1">Nucleus membrane</location>
        <topology evidence="1">Single-pass membrane protein</topology>
    </subcellularLocation>
</comment>
<dbReference type="SUPFAM" id="SSF49373">
    <property type="entry name" value="Invasin/intimin cell-adhesion fragments"/>
    <property type="match status" value="3"/>
</dbReference>
<evidence type="ECO:0000256" key="9">
    <source>
        <dbReference type="SAM" id="MobiDB-lite"/>
    </source>
</evidence>
<dbReference type="EMBL" id="GL832967">
    <property type="protein sequence ID" value="EGD73783.1"/>
    <property type="molecule type" value="Genomic_DNA"/>
</dbReference>
<evidence type="ECO:0000256" key="10">
    <source>
        <dbReference type="SAM" id="Phobius"/>
    </source>
</evidence>
<dbReference type="OMA" id="HNMYEGT"/>
<dbReference type="GO" id="GO:0031965">
    <property type="term" value="C:nuclear membrane"/>
    <property type="evidence" value="ECO:0007669"/>
    <property type="project" value="UniProtKB-SubCell"/>
</dbReference>
<evidence type="ECO:0000256" key="5">
    <source>
        <dbReference type="ARBA" id="ARBA00022989"/>
    </source>
</evidence>
<evidence type="ECO:0000256" key="3">
    <source>
        <dbReference type="ARBA" id="ARBA00022692"/>
    </source>
</evidence>
<gene>
    <name evidence="13" type="ORF">PTSG_05477</name>
</gene>
<dbReference type="Pfam" id="PF26182">
    <property type="entry name" value="Ig_NUP210_5th"/>
    <property type="match status" value="1"/>
</dbReference>
<keyword evidence="14" id="KW-1185">Reference proteome</keyword>
<evidence type="ECO:0000256" key="6">
    <source>
        <dbReference type="ARBA" id="ARBA00023136"/>
    </source>
</evidence>
<dbReference type="Pfam" id="PF22967">
    <property type="entry name" value="Ig_NUP210_1st"/>
    <property type="match status" value="1"/>
</dbReference>
<keyword evidence="6 10" id="KW-0472">Membrane</keyword>
<evidence type="ECO:0000256" key="1">
    <source>
        <dbReference type="ARBA" id="ARBA00004590"/>
    </source>
</evidence>
<keyword evidence="8" id="KW-0539">Nucleus</keyword>
<evidence type="ECO:0000313" key="14">
    <source>
        <dbReference type="Proteomes" id="UP000007799"/>
    </source>
</evidence>
<dbReference type="RefSeq" id="XP_004993346.1">
    <property type="nucleotide sequence ID" value="XM_004993289.1"/>
</dbReference>
<evidence type="ECO:0000256" key="2">
    <source>
        <dbReference type="ARBA" id="ARBA00007313"/>
    </source>
</evidence>
<keyword evidence="7" id="KW-0325">Glycoprotein</keyword>
<keyword evidence="4 11" id="KW-0732">Signal</keyword>
<dbReference type="PANTHER" id="PTHR23019">
    <property type="entry name" value="NUCLEAR PORE MEMBRANE GLYCOPROTEIN GP210-RELATED"/>
    <property type="match status" value="1"/>
</dbReference>
<keyword evidence="5 10" id="KW-1133">Transmembrane helix</keyword>
<protein>
    <recommendedName>
        <fullName evidence="12">BIG2 domain-containing protein</fullName>
    </recommendedName>
</protein>
<sequence length="1854" mass="197768">MRFAPLAAVVLVALLAAVTTSVAALHQYRLSDPRLLLPYPTKSAVVQHNISATGGCFVWSTTRPHVISVTTPSQKCSTWATVEVIARPGPRMSADIIAREVSSDQKLFCEVTVAQLHDVLLETTDHTMYLGDPPLKITVSAQDSEENTFSALSSLPFTWKILDATCKPSSSASSRLRFVTFNEVKYDARPEITALESQGLRGYEVLVQPSHSGRVCVLVSFQSNDYIVEAKAIVAIVERININPPDMYTVAGETSSFAITTQQGQHISLKSGKYSLQSENTSVAEVVPGTSRVKSLAHGVAKLYIRDKDGLMDASTGANAFVHVVEPTKLRISIRSCNDDLLETPCVLLVNTDYTTTLILTDDSNNHIHTDELVFSLSSNAPAVALKDSTTNNTWHRAHTAVVGTADLSAAYFGPDTTAGAASGTPVLTAQRVVRVVDPIVVTPDRVVIPWSDESSNPVSIQLKATGGSGSYLWSSDASRVAHVSEGRVVPVGFGAATIAAYDRLQSEIAGYASVDVVYPSALRFVPGPRDAAIGSDITLHVEFLDDEGNVFDRCSHLVPTWSLSSAAFVKRDTKCGDARCACIVLRASQPERATITVTWDKLSATADLSAHRRLAIHPDDKDVLVSPGAAHTIRFTGGPRPFPPLLSLHTRDLVPASEDAVGVSGQGDAATTAFTVTCVKTGCQTLTVRVGNQPSSAHPYFGVMEEDTAQFCCERPSHVVARLDFDLEDVAENPACSHQDSVYLVLAGKECPVYVQPFFNSRTYNNASTIEYSWTNTASDMAIAPTTAHTAVTPSGSARAKVQVSTKGHRDQRVSSHLFLEPRPAITTSPARVVLADVRDARVSVPVVGGSGVFKVHNTTRVVAARVANTTLVVDGKAKGSGKLKVEDECLLPRTVSTQVAVEVVPAHHFTANIQNKLQVGASTTAELCLFDKQGRSMPASAYPLVVFAEEEDDTHVQLRPIGPADTTSNTGRGGNGGCGGWLFQVEGVETGLAKVRFSAAIQPLHGAAYTLSSGNYTIEVFDALRLSPRRLLLLPGSCFQVEVQNKPTYGHVSVRFHTDNSNYASVSTHGLVCGRTVGETSLTATVFGEDPTVALSTDTVLVKVVLATGLHIRFPSRYMVVGSVVEAYATLRHGDEDILSGQSIASMTWTSDDPTVLSTHSLFRHEGEDTEEFYAAAVAHAEGVVRVTVSAPCASAYCRAPSSTIAASFDLTVFSRLRLPAGPDFIVPTSARFQLPVSFSHKRDVQYELFAASPAPSGPVRSTIAPDGTITTADEREDVVVAVMHVVDGVVLQRAAASLHVDRVRHLSLEPEPSCHHLTLGSHCIIRVVLQDMTGRPLVYTDGIDVQAFVDKSVARVRMHSSNELIVTATGKGEALLRVSVHNSPVSNYFRVLVTSQLNPSDVTVPVGSSFCFPPSEASRNATWASSSPAVATVKPPGHVTIHSEGETEISRTTAQGIAKGSLRSRPIAAARFVAQPAFITNLEASNAFSLRLSYHSRSGANFSLIPACQGKGFQPMAKVTCAAEGHPHLSVAPAFDAASGKHACQITVSSNDVLSASPLVVTATVSPLATSSSSSSSTAVVARTAVTAAPAFHVESSVVSLGSRLASAATLRVRQVLDLSQLGVEVDSNSLLPDAGSTSDRQYFTSASLRITFVMQAQAEAVVTVERMIASAREHTLVVFNKYTQQRHAVSVAVLDEPEPEAPPTRAPPAATSDQHGVITMDQSTGAAPSTPSPPDNSWPLWVYVVLFFLFCIILLLVLHLPSIPPRDPNQSLYVGPQSPQRGAFSRFGSPLQLVSRIPRTSAMTRATPTKLGKTTTAAPATTTAGAGVVRPTMTTPTRDRRLQARSSRFS</sequence>
<evidence type="ECO:0000256" key="7">
    <source>
        <dbReference type="ARBA" id="ARBA00023180"/>
    </source>
</evidence>
<feature type="compositionally biased region" description="Low complexity" evidence="9">
    <location>
        <begin position="1808"/>
        <end position="1840"/>
    </location>
</feature>
<proteinExistence type="inferred from homology"/>
<feature type="domain" description="BIG2" evidence="12">
    <location>
        <begin position="1394"/>
        <end position="1466"/>
    </location>
</feature>
<feature type="transmembrane region" description="Helical" evidence="10">
    <location>
        <begin position="1742"/>
        <end position="1762"/>
    </location>
</feature>
<name>F2UBB7_SALR5</name>
<dbReference type="eggNOG" id="KOG1833">
    <property type="taxonomic scope" value="Eukaryota"/>
</dbReference>
<dbReference type="Pfam" id="PF22969">
    <property type="entry name" value="Ig_NUP210_2nd"/>
    <property type="match status" value="1"/>
</dbReference>
<accession>F2UBB7</accession>
<evidence type="ECO:0000313" key="13">
    <source>
        <dbReference type="EMBL" id="EGD73783.1"/>
    </source>
</evidence>
<dbReference type="InterPro" id="IPR003343">
    <property type="entry name" value="Big_2"/>
</dbReference>
<reference evidence="13" key="1">
    <citation type="submission" date="2009-08" db="EMBL/GenBank/DDBJ databases">
        <title>Annotation of Salpingoeca rosetta.</title>
        <authorList>
            <consortium name="The Broad Institute Genome Sequencing Platform"/>
            <person name="Russ C."/>
            <person name="Cuomo C."/>
            <person name="Burger G."/>
            <person name="Gray M.W."/>
            <person name="Holland P.W.H."/>
            <person name="King N."/>
            <person name="Lang F.B.F."/>
            <person name="Roger A.J."/>
            <person name="Ruiz-Trillo I."/>
            <person name="Young S.K."/>
            <person name="Zeng Q."/>
            <person name="Gargeya S."/>
            <person name="Alvarado L."/>
            <person name="Berlin A."/>
            <person name="Chapman S.B."/>
            <person name="Chen Z."/>
            <person name="Freedman E."/>
            <person name="Gellesch M."/>
            <person name="Goldberg J."/>
            <person name="Griggs A."/>
            <person name="Gujja S."/>
            <person name="Heilman E."/>
            <person name="Heiman D."/>
            <person name="Howarth C."/>
            <person name="Mehta T."/>
            <person name="Neiman D."/>
            <person name="Pearson M."/>
            <person name="Roberts A."/>
            <person name="Saif S."/>
            <person name="Shea T."/>
            <person name="Shenoy N."/>
            <person name="Sisk P."/>
            <person name="Stolte C."/>
            <person name="Sykes S."/>
            <person name="White J."/>
            <person name="Yandava C."/>
            <person name="Haas B."/>
            <person name="Nusbaum C."/>
            <person name="Birren B."/>
        </authorList>
    </citation>
    <scope>NUCLEOTIDE SEQUENCE [LARGE SCALE GENOMIC DNA]</scope>
    <source>
        <strain evidence="13">ATCC 50818</strain>
    </source>
</reference>
<evidence type="ECO:0000259" key="12">
    <source>
        <dbReference type="SMART" id="SM00635"/>
    </source>
</evidence>
<dbReference type="STRING" id="946362.F2UBB7"/>
<dbReference type="InterPro" id="IPR008964">
    <property type="entry name" value="Invasin/intimin_cell_adhesion"/>
</dbReference>
<dbReference type="InterPro" id="IPR055097">
    <property type="entry name" value="Ig_NUP210_2nd"/>
</dbReference>
<dbReference type="InParanoid" id="F2UBB7"/>